<evidence type="ECO:0000313" key="5">
    <source>
        <dbReference type="Ensembl" id="ENSVURP00010016967.1"/>
    </source>
</evidence>
<dbReference type="GeneTree" id="ENSGT00970000198019"/>
<comment type="cofactor">
    <cofactor evidence="1">
        <name>FAD</name>
        <dbReference type="ChEBI" id="CHEBI:57692"/>
    </cofactor>
</comment>
<evidence type="ECO:0000313" key="6">
    <source>
        <dbReference type="Proteomes" id="UP000314987"/>
    </source>
</evidence>
<evidence type="ECO:0000256" key="1">
    <source>
        <dbReference type="ARBA" id="ARBA00001974"/>
    </source>
</evidence>
<dbReference type="Ensembl" id="ENSVURT00010019287.1">
    <property type="protein sequence ID" value="ENSVURP00010016967.1"/>
    <property type="gene ID" value="ENSVURG00010012990.1"/>
</dbReference>
<feature type="domain" description="MnmG N-terminal" evidence="4">
    <location>
        <begin position="35"/>
        <end position="73"/>
    </location>
</feature>
<protein>
    <recommendedName>
        <fullName evidence="4">MnmG N-terminal domain-containing protein</fullName>
    </recommendedName>
</protein>
<accession>A0A4X2L7C4</accession>
<evidence type="ECO:0000256" key="2">
    <source>
        <dbReference type="ARBA" id="ARBA00022630"/>
    </source>
</evidence>
<dbReference type="InterPro" id="IPR040131">
    <property type="entry name" value="MnmG_N"/>
</dbReference>
<dbReference type="GO" id="GO:0002098">
    <property type="term" value="P:tRNA wobble uridine modification"/>
    <property type="evidence" value="ECO:0007669"/>
    <property type="project" value="TreeGrafter"/>
</dbReference>
<reference evidence="6" key="1">
    <citation type="submission" date="2018-12" db="EMBL/GenBank/DDBJ databases">
        <authorList>
            <person name="Yazar S."/>
        </authorList>
    </citation>
    <scope>NUCLEOTIDE SEQUENCE [LARGE SCALE GENOMIC DNA]</scope>
</reference>
<organism evidence="5 6">
    <name type="scientific">Vombatus ursinus</name>
    <name type="common">Common wombat</name>
    <dbReference type="NCBI Taxonomy" id="29139"/>
    <lineage>
        <taxon>Eukaryota</taxon>
        <taxon>Metazoa</taxon>
        <taxon>Chordata</taxon>
        <taxon>Craniata</taxon>
        <taxon>Vertebrata</taxon>
        <taxon>Euteleostomi</taxon>
        <taxon>Mammalia</taxon>
        <taxon>Metatheria</taxon>
        <taxon>Diprotodontia</taxon>
        <taxon>Vombatidae</taxon>
        <taxon>Vombatus</taxon>
    </lineage>
</organism>
<keyword evidence="2" id="KW-0285">Flavoprotein</keyword>
<name>A0A4X2L7C4_VOMUR</name>
<dbReference type="AlphaFoldDB" id="A0A4X2L7C4"/>
<dbReference type="Pfam" id="PF01134">
    <property type="entry name" value="GIDA"/>
    <property type="match status" value="1"/>
</dbReference>
<proteinExistence type="predicted"/>
<keyword evidence="3" id="KW-0274">FAD</keyword>
<dbReference type="SUPFAM" id="SSF51905">
    <property type="entry name" value="FAD/NAD(P)-binding domain"/>
    <property type="match status" value="1"/>
</dbReference>
<dbReference type="GO" id="GO:0005829">
    <property type="term" value="C:cytosol"/>
    <property type="evidence" value="ECO:0007669"/>
    <property type="project" value="TreeGrafter"/>
</dbReference>
<sequence length="100" mass="10916">MLHFGRWGRQVAARLSKQPPPLSRSCGGRAVPHYDVVVIGGGHAGTEAAAAAARCGSRTLLLTHRVDTIGESSRRWHITELEQECNLQRGLYVQRKSSPS</sequence>
<evidence type="ECO:0000259" key="4">
    <source>
        <dbReference type="Pfam" id="PF01134"/>
    </source>
</evidence>
<dbReference type="InterPro" id="IPR002218">
    <property type="entry name" value="MnmG-rel"/>
</dbReference>
<dbReference type="STRING" id="29139.ENSVURP00010016967"/>
<reference evidence="5" key="2">
    <citation type="submission" date="2025-08" db="UniProtKB">
        <authorList>
            <consortium name="Ensembl"/>
        </authorList>
    </citation>
    <scope>IDENTIFICATION</scope>
</reference>
<dbReference type="OMA" id="WHITELE"/>
<dbReference type="Gene3D" id="3.50.50.60">
    <property type="entry name" value="FAD/NAD(P)-binding domain"/>
    <property type="match status" value="1"/>
</dbReference>
<dbReference type="GO" id="GO:0030488">
    <property type="term" value="P:tRNA methylation"/>
    <property type="evidence" value="ECO:0007669"/>
    <property type="project" value="TreeGrafter"/>
</dbReference>
<dbReference type="PANTHER" id="PTHR11806:SF0">
    <property type="entry name" value="PROTEIN MTO1 HOMOLOG, MITOCHONDRIAL"/>
    <property type="match status" value="1"/>
</dbReference>
<keyword evidence="6" id="KW-1185">Reference proteome</keyword>
<reference evidence="5" key="3">
    <citation type="submission" date="2025-09" db="UniProtKB">
        <authorList>
            <consortium name="Ensembl"/>
        </authorList>
    </citation>
    <scope>IDENTIFICATION</scope>
</reference>
<dbReference type="PANTHER" id="PTHR11806">
    <property type="entry name" value="GLUCOSE INHIBITED DIVISION PROTEIN A"/>
    <property type="match status" value="1"/>
</dbReference>
<dbReference type="GO" id="GO:0050660">
    <property type="term" value="F:flavin adenine dinucleotide binding"/>
    <property type="evidence" value="ECO:0007669"/>
    <property type="project" value="InterPro"/>
</dbReference>
<evidence type="ECO:0000256" key="3">
    <source>
        <dbReference type="ARBA" id="ARBA00022827"/>
    </source>
</evidence>
<dbReference type="InterPro" id="IPR036188">
    <property type="entry name" value="FAD/NAD-bd_sf"/>
</dbReference>
<dbReference type="Proteomes" id="UP000314987">
    <property type="component" value="Unassembled WGS sequence"/>
</dbReference>